<evidence type="ECO:0000256" key="3">
    <source>
        <dbReference type="ARBA" id="ARBA00022692"/>
    </source>
</evidence>
<dbReference type="SUPFAM" id="SSF103473">
    <property type="entry name" value="MFS general substrate transporter"/>
    <property type="match status" value="1"/>
</dbReference>
<dbReference type="GO" id="GO:0012505">
    <property type="term" value="C:endomembrane system"/>
    <property type="evidence" value="ECO:0007669"/>
    <property type="project" value="UniProtKB-SubCell"/>
</dbReference>
<evidence type="ECO:0000256" key="1">
    <source>
        <dbReference type="ARBA" id="ARBA00004127"/>
    </source>
</evidence>
<comment type="subcellular location">
    <subcellularLocation>
        <location evidence="1">Endomembrane system</location>
        <topology evidence="1">Multi-pass membrane protein</topology>
    </subcellularLocation>
</comment>
<dbReference type="InterPro" id="IPR036259">
    <property type="entry name" value="MFS_trans_sf"/>
</dbReference>
<protein>
    <submittedName>
        <fullName evidence="7">MFS transporter</fullName>
    </submittedName>
</protein>
<dbReference type="EMBL" id="CP048788">
    <property type="protein sequence ID" value="QJF49815.1"/>
    <property type="molecule type" value="Genomic_DNA"/>
</dbReference>
<keyword evidence="5 6" id="KW-0472">Membrane</keyword>
<feature type="transmembrane region" description="Helical" evidence="6">
    <location>
        <begin position="206"/>
        <end position="225"/>
    </location>
</feature>
<feature type="transmembrane region" description="Helical" evidence="6">
    <location>
        <begin position="115"/>
        <end position="137"/>
    </location>
</feature>
<dbReference type="PANTHER" id="PTHR23519">
    <property type="entry name" value="AUTOPHAGY-RELATED PROTEIN 22"/>
    <property type="match status" value="1"/>
</dbReference>
<feature type="transmembrane region" description="Helical" evidence="6">
    <location>
        <begin position="89"/>
        <end position="109"/>
    </location>
</feature>
<feature type="transmembrane region" description="Helical" evidence="6">
    <location>
        <begin position="21"/>
        <end position="43"/>
    </location>
</feature>
<evidence type="ECO:0000256" key="4">
    <source>
        <dbReference type="ARBA" id="ARBA00022989"/>
    </source>
</evidence>
<keyword evidence="3 6" id="KW-0812">Transmembrane</keyword>
<dbReference type="Proteomes" id="UP000503308">
    <property type="component" value="Chromosome"/>
</dbReference>
<evidence type="ECO:0000313" key="7">
    <source>
        <dbReference type="EMBL" id="QJF49815.1"/>
    </source>
</evidence>
<reference evidence="7 8" key="1">
    <citation type="submission" date="2020-02" db="EMBL/GenBank/DDBJ databases">
        <title>Genome sequence of Roseobacter ponti.</title>
        <authorList>
            <person name="Hollensteiner J."/>
            <person name="Schneider D."/>
            <person name="Poehlein A."/>
            <person name="Daniel R."/>
        </authorList>
    </citation>
    <scope>NUCLEOTIDE SEQUENCE [LARGE SCALE GENOMIC DNA]</scope>
    <source>
        <strain evidence="7 8">DSM 106830</strain>
    </source>
</reference>
<feature type="transmembrane region" description="Helical" evidence="6">
    <location>
        <begin position="428"/>
        <end position="447"/>
    </location>
</feature>
<evidence type="ECO:0000256" key="2">
    <source>
        <dbReference type="ARBA" id="ARBA00022448"/>
    </source>
</evidence>
<keyword evidence="2" id="KW-0813">Transport</keyword>
<evidence type="ECO:0000256" key="5">
    <source>
        <dbReference type="ARBA" id="ARBA00023136"/>
    </source>
</evidence>
<dbReference type="PANTHER" id="PTHR23519:SF1">
    <property type="entry name" value="AUTOPHAGY-RELATED PROTEIN 22"/>
    <property type="match status" value="1"/>
</dbReference>
<dbReference type="Gene3D" id="1.20.1250.20">
    <property type="entry name" value="MFS general substrate transporter like domains"/>
    <property type="match status" value="1"/>
</dbReference>
<dbReference type="KEGG" id="rpon:G3256_00850"/>
<gene>
    <name evidence="7" type="ORF">G3256_00850</name>
</gene>
<feature type="transmembrane region" description="Helical" evidence="6">
    <location>
        <begin position="63"/>
        <end position="82"/>
    </location>
</feature>
<feature type="transmembrane region" description="Helical" evidence="6">
    <location>
        <begin position="361"/>
        <end position="380"/>
    </location>
</feature>
<sequence>MTAQKKRIWGWFAFDWAAQPFYTLGLTFIFGPYFAGVATDFFATGGMAEKAADARAQSVWANAQLVAGLTIGLLGPVIGAYADSTGKRMPWIVAFSVIYVIAAAAMWYLMPDGSGLWFCLVAFAIGFVAAEFALIFVNAQLPGLGDEDTIGQISGTGAALGYWGGVVSLFVMLLFFFEANPEAGTTLIGLAPAFGLNPAQSEGTRFVGPFIALWFVFFMIPYFLWVREPAPVVKQGGFTEAMTDLRASLAQVLKRPSLAAYLGSSMLYRDALNALYGFGGVYARLVLDWSLTNIALFGILGAVTAAIATWIGGRFDAKFGPKPVIRVCIFILIIVCCIIVGMSREAFFGQALAPGSALPDVLFYICGAAIGGAGGALYAASRSMMVRHTNPDRPTEAFGLFALSGKATAFLAPALISIVTTLTESARMGISPLIGLFILSLFVLIWVHPKGDRVR</sequence>
<organism evidence="7 8">
    <name type="scientific">Roseobacter ponti</name>
    <dbReference type="NCBI Taxonomy" id="1891787"/>
    <lineage>
        <taxon>Bacteria</taxon>
        <taxon>Pseudomonadati</taxon>
        <taxon>Pseudomonadota</taxon>
        <taxon>Alphaproteobacteria</taxon>
        <taxon>Rhodobacterales</taxon>
        <taxon>Roseobacteraceae</taxon>
        <taxon>Roseobacter</taxon>
    </lineage>
</organism>
<accession>A0A858SM73</accession>
<evidence type="ECO:0000256" key="6">
    <source>
        <dbReference type="SAM" id="Phobius"/>
    </source>
</evidence>
<name>A0A858SM73_9RHOB</name>
<evidence type="ECO:0000313" key="8">
    <source>
        <dbReference type="Proteomes" id="UP000503308"/>
    </source>
</evidence>
<feature type="transmembrane region" description="Helical" evidence="6">
    <location>
        <begin position="324"/>
        <end position="341"/>
    </location>
</feature>
<dbReference type="InterPro" id="IPR050495">
    <property type="entry name" value="ATG22/LtaA_families"/>
</dbReference>
<dbReference type="RefSeq" id="WP_169639041.1">
    <property type="nucleotide sequence ID" value="NZ_CP048788.1"/>
</dbReference>
<feature type="transmembrane region" description="Helical" evidence="6">
    <location>
        <begin position="400"/>
        <end position="422"/>
    </location>
</feature>
<keyword evidence="8" id="KW-1185">Reference proteome</keyword>
<keyword evidence="4 6" id="KW-1133">Transmembrane helix</keyword>
<feature type="transmembrane region" description="Helical" evidence="6">
    <location>
        <begin position="293"/>
        <end position="312"/>
    </location>
</feature>
<dbReference type="AlphaFoldDB" id="A0A858SM73"/>
<dbReference type="Pfam" id="PF11700">
    <property type="entry name" value="ATG22"/>
    <property type="match status" value="1"/>
</dbReference>
<proteinExistence type="predicted"/>
<feature type="transmembrane region" description="Helical" evidence="6">
    <location>
        <begin position="158"/>
        <end position="177"/>
    </location>
</feature>
<dbReference type="InterPro" id="IPR024671">
    <property type="entry name" value="Atg22-like"/>
</dbReference>